<dbReference type="InterPro" id="IPR007110">
    <property type="entry name" value="Ig-like_dom"/>
</dbReference>
<evidence type="ECO:0000256" key="4">
    <source>
        <dbReference type="ARBA" id="ARBA00022729"/>
    </source>
</evidence>
<feature type="compositionally biased region" description="Basic and acidic residues" evidence="16">
    <location>
        <begin position="1"/>
        <end position="23"/>
    </location>
</feature>
<keyword evidence="3" id="KW-0812">Transmembrane</keyword>
<dbReference type="SUPFAM" id="SSF57424">
    <property type="entry name" value="LDL receptor-like module"/>
    <property type="match status" value="4"/>
</dbReference>
<dbReference type="InterPro" id="IPR036055">
    <property type="entry name" value="LDL_receptor-like_sf"/>
</dbReference>
<dbReference type="FunFam" id="2.60.40.10:FF:000637">
    <property type="entry name" value="Basement membrane proteoglycan"/>
    <property type="match status" value="4"/>
</dbReference>
<proteinExistence type="predicted"/>
<evidence type="ECO:0000256" key="15">
    <source>
        <dbReference type="PROSITE-ProRule" id="PRU00124"/>
    </source>
</evidence>
<reference evidence="21" key="1">
    <citation type="submission" date="2021-06" db="EMBL/GenBank/DDBJ databases">
        <title>Parelaphostrongylus tenuis whole genome reference sequence.</title>
        <authorList>
            <person name="Garwood T.J."/>
            <person name="Larsen P.A."/>
            <person name="Fountain-Jones N.M."/>
            <person name="Garbe J.R."/>
            <person name="Macchietto M.G."/>
            <person name="Kania S.A."/>
            <person name="Gerhold R.W."/>
            <person name="Richards J.E."/>
            <person name="Wolf T.M."/>
        </authorList>
    </citation>
    <scope>NUCLEOTIDE SEQUENCE</scope>
    <source>
        <strain evidence="21">MNPRO001-30</strain>
        <tissue evidence="21">Meninges</tissue>
    </source>
</reference>
<dbReference type="Gene3D" id="2.60.120.200">
    <property type="match status" value="3"/>
</dbReference>
<feature type="domain" description="Ig-like" evidence="19">
    <location>
        <begin position="1884"/>
        <end position="1969"/>
    </location>
</feature>
<feature type="disulfide bond" evidence="13">
    <location>
        <begin position="3169"/>
        <end position="3178"/>
    </location>
</feature>
<keyword evidence="5" id="KW-0677">Repeat</keyword>
<dbReference type="PROSITE" id="PS00022">
    <property type="entry name" value="EGF_1"/>
    <property type="match status" value="3"/>
</dbReference>
<sequence length="3387" mass="371002">MLEMESRRKAQKEDERRKYESRADTTPSVSFKEEYDDDSPCLDHEFQCHTGECIDKRYLCDSRADCEDGSDESHCPAQRLQPTPTECFGCAVMHERTVLLIRILGMQFRLLWWLAILAATSAAKRRHRQTYQEIDQDGANDIQITVYPSDAQVREGRDVVFDCRARLADNSFYPPTRWTKVGGPLPPHAQESSGRLTIKPVSLSDSGQYACVSTHQGRTVEARATLHVQSYGPQEMQNLLPSSGQCMADERACANGECVKADYVCDGEPDCRDRSDELNCPTMRQCEPNEFKCHNQRCVQKMWLCDGDDDCGDNSDERDCGIQAPGEMCKKTEFQCRDQRQCVPSSFHCDGTNDCRDGSDEVGCVQPTVVEPPETNKEVPLGSTFRLTCKAVAVPEAYINWRLNWGPVCDAPRCIQTSEGGYGTLTVHNAQPIDQGAYTCEAINVKGRVLATPDCIVRIVNIPAVSTPPPPIPQRRCDPRGSVHPYADPAGICSCKALVTGPTCSECYTGSFHLNEKAPQGCLKCFCFGITDNCRSSNMYRAKDRLMFPGSSEGVTLSDIEESDIERDPRFEFTRPGYITYSGQPVGKYWRLPQRFLGNKVTSYGGKMEFEIEYTGSGSLSRQPMVVLKGNQIVLVHHVPNQEQNLRPDQPIKISFDTYETSFQQLNGAPASREDLMMVLADLDALLIRASHVDHQYSTSLGNVAWEIAVDRPTSDGLALEVEQCVCPPGYVGSSCEDCAPGYERSGRGPFLGTCVPSRPTQPQCTGPGVSSPYPGPDGRCVCKTYAQGPQCDQCPPHSFYMAPTNPQGCIPCFCSGVTQQCQSSSLRRQLVEINYPRGDRDQLELTTSDIRRPYRPPTPAYLSGQAIEFVNFNEAIGQVLYWKLPAKFLGNKVTAYGGRLRYTFRFSGVGRPNQDPDVIIRGNDISLHYTHRQPLQPDGDNTVELRFFENNFHRVDGQQGTREHLLMALADLDDILIKATYMEDCSQSALVSVSLEYAELMGQVPQLMRLNNVSVLPVTLEPHAKTVLLDIREAEVVCILVSVKDANAMVTPPNVTKNTASALIANTIPKEIIAKDVNLDSSVMLVEALPMIVSQPPQERLVSVTTTRLEDATLSTDAFSANITPKDCIVSTVRRASTADATKGTPYDCTPCPCPGAADCYLDAHGQVACRSCPAGLTGRLCDECAPGYTRSHKIAGRPCEPIGHVGDHERTYVPPAPPHEVGRPPQPVVDPPHITVNEGEPAAFRCWVPGLPDCQVTWHKERIGGALPPGVYQTGNALKIPKAQLQDAGNYICTAINDYGIGQSPVARLDVVRPAPQRPHVDPVEETVTEGNPARFRCWVPGNPDAILKWHRIGHQPLPATVQDHQGILEIPRATPHEAGQYICTATDPRDRRPQDSEPVTLNIRPPEAPLNPQVDPPEITVNEGDPAQFRCWVPGNPYAILRWTKHSGKPLPEGTVERDGFFRINNVRMSDAGTYICTASDPRGGPGRPAPPAILNVKQPVSAPQVDPPSQTVDEGQPATIRCWVPGNPRAQLHWTKHGRQPLPPHVQQRGGVLTIPQTRKLDEGHYVCTATDPQTGTSVDAPPAHIGVRPPALTPQVDPPTQTVDEGQPSRIRCWVPGNPRAQISWTKQGRQPLPSHAEERAGMLIISQTRKSDEGHYICTASDPPTGASADAPPAFIGVRQPTKLAPQVEPIEQTVPEGSPFKIRCWVPGNPHAQFTWRRADRPISEDSTDSQGILTVNRATLSDDGQYICSAKDPRTGETAEAPTATVHVTPPTRVPDVGEVERGPEVSPPEQTVTEGDPSTIRCWVEGDPEARLSWKRADGAPLPFGATDSDGILSISSTLKSDEGDYICTYHPPDGRRPKDSSPSTLNVKTPGGPPRPVATPPILTVKKGEPAQFHCDAHSPTPAQIKWGYGDADSDLPEGVTRSVDDIVIDAADESHEGEYVCSASNDFGSGVAEPVKLVVSEEEQPPTARVEPRVWNGKPGDRHQFKCIVTGIPTPTVTWSGPGNTPLPHDVTELDGNVLDFSNGRAELNGDYTCTATNPVGEASDHGTVNIGPSLTVKTTPAGPRLILTAGEPLLVKCEAFGEPEPEVEWLHDPGPERGDLPDDYKPVTISEQFIRHPAIGLGNAGLYTCKGSSSHATATKNIYIEVVEPSRVATVSILGGSSQWFEQGEPAELICTATGSSLVDRLEWIKVDDQLPVDVEEHNEPGLLHFPSFKNSYAGEYECRGYRNNELIASSSVQVYSTTDTTDDVKVEIEPPRVRIVAQGDSIVLQCTVEGAKNGENFEWALLRGGNIVRKLGSEATLSIKSADPSNDFGVYRCNVEDDNGVVIGSAYTAVSVGYSGQNNAQVVKFDEKSDASFTCPIYSVPGSKVEWSRVDGDLPPNALPNGNKLEIKDFDDSAAGMYMCKVTFDSDVIEGYVDAQIFVPDTIIQVLLDVSSESVNVGDRAWFDCKVTGDPSAVITWSKEGTDELPENAQVTNGRLLFTAVTEDDAGVYKCRAKTKAGPLETRTVLNIGSAKPPSMTLPLVRSVGEEVFLSCHIPTEDATIAHWEKIDGELPSNTSTSRGVLRLASISKDDEGKYQCTITKNGSTTKSIVELQIHDFVPEFTGKESLILSPLTDEQMRHLNVVLTFNSTGDDGVIFETARRPSLIDEDPTTSTRQPNLEHRARINEGVVIYEYDVGNGKESISSPNKVLPNMWNEILLKNDGSEASLQLNSGPVAQKTHEPLNWQEGFNGPLIVGGHVELSDREKTHDGFKGVISSMSVSGEPINFGQAERPSYMRSYNACAHHLCQHSSRCQISNTDKGYKCECPREYTGLYCQIRSEFCKGVNCNSGICEESDDTWRCVCPLNATGTRCELPVDAKPFPLGFNDDSSFMTISRPVHLDDFEIVLKLRPDDVEEERTLLYMASDYDPKAKKHLSVSIVDGRIVYSYSNGEGPEQREELQSSPIEAGVEYTVVLNRTSSTATLLVNEEEFDHQRQLESFELGTDLFVGGLPPGLVIPSDVPTTSFRGCLIKVKISGKEINLNDSSLFSSGDISECSTSVPSIPLPTSTETPATTVKPTEEEIEHIYETKKDLEAPEPVLPTTDESEKETEPPSEFEELSSTGEAPTYQLSTDAPCSGDELDESCNATICSTDVCGPYGKCIPFNTTYYECECKLYYDGPRCDVFKPIERAAQFDGTGFLEISSDEFPHLTSEKDEVVELKFKTKEPEGVLFWQGQQPGTSVVGEDYFSVGLHDGLLHFSYELGGGAANMVSDHRVDDNKVHHVRLERQGRRGVLKIDNEHEKRGLSSGILAMLNADGNVFIGGVPDVHRATGGLHHKNFVGCIADVTLNGEILDLMGNAIDGKNIKPCEDWAAPRKPSKKRRNQRIWRIL</sequence>
<dbReference type="GO" id="GO:0008046">
    <property type="term" value="F:axon guidance receptor activity"/>
    <property type="evidence" value="ECO:0007669"/>
    <property type="project" value="TreeGrafter"/>
</dbReference>
<feature type="disulfide bond" evidence="15">
    <location>
        <begin position="41"/>
        <end position="53"/>
    </location>
</feature>
<dbReference type="CDD" id="cd05743">
    <property type="entry name" value="Ig_Perlecan_like"/>
    <property type="match status" value="1"/>
</dbReference>
<dbReference type="InterPro" id="IPR000742">
    <property type="entry name" value="EGF"/>
</dbReference>
<dbReference type="InterPro" id="IPR003599">
    <property type="entry name" value="Ig_sub"/>
</dbReference>
<dbReference type="Pfam" id="PF00054">
    <property type="entry name" value="Laminin_G_1"/>
    <property type="match status" value="1"/>
</dbReference>
<organism evidence="21 22">
    <name type="scientific">Parelaphostrongylus tenuis</name>
    <name type="common">Meningeal worm</name>
    <dbReference type="NCBI Taxonomy" id="148309"/>
    <lineage>
        <taxon>Eukaryota</taxon>
        <taxon>Metazoa</taxon>
        <taxon>Ecdysozoa</taxon>
        <taxon>Nematoda</taxon>
        <taxon>Chromadorea</taxon>
        <taxon>Rhabditida</taxon>
        <taxon>Rhabditina</taxon>
        <taxon>Rhabditomorpha</taxon>
        <taxon>Strongyloidea</taxon>
        <taxon>Metastrongylidae</taxon>
        <taxon>Parelaphostrongylus</taxon>
    </lineage>
</organism>
<feature type="region of interest" description="Disordered" evidence="16">
    <location>
        <begin position="1775"/>
        <end position="1805"/>
    </location>
</feature>
<feature type="disulfide bond" evidence="13">
    <location>
        <begin position="2822"/>
        <end position="2831"/>
    </location>
</feature>
<dbReference type="CDD" id="cd00055">
    <property type="entry name" value="EGF_Lam"/>
    <property type="match status" value="4"/>
</dbReference>
<dbReference type="GO" id="GO:0012505">
    <property type="term" value="C:endomembrane system"/>
    <property type="evidence" value="ECO:0007669"/>
    <property type="project" value="UniProtKB-SubCell"/>
</dbReference>
<dbReference type="PRINTS" id="PR00261">
    <property type="entry name" value="LDLRECEPTOR"/>
</dbReference>
<dbReference type="Pfam" id="PF00053">
    <property type="entry name" value="EGF_laminin"/>
    <property type="match status" value="4"/>
</dbReference>
<feature type="domain" description="EGF-like" evidence="18">
    <location>
        <begin position="2794"/>
        <end position="2832"/>
    </location>
</feature>
<feature type="region of interest" description="Disordered" evidence="16">
    <location>
        <begin position="1389"/>
        <end position="1419"/>
    </location>
</feature>
<dbReference type="Gene3D" id="4.10.400.10">
    <property type="entry name" value="Low-density Lipoprotein Receptor"/>
    <property type="match status" value="4"/>
</dbReference>
<feature type="domain" description="Ig-like" evidence="19">
    <location>
        <begin position="2161"/>
        <end position="2252"/>
    </location>
</feature>
<dbReference type="Pfam" id="PF00057">
    <property type="entry name" value="Ldl_recept_a"/>
    <property type="match status" value="4"/>
</dbReference>
<dbReference type="Pfam" id="PF13895">
    <property type="entry name" value="Ig_2"/>
    <property type="match status" value="1"/>
</dbReference>
<dbReference type="EMBL" id="JAHQIW010004752">
    <property type="protein sequence ID" value="KAJ1363540.1"/>
    <property type="molecule type" value="Genomic_DNA"/>
</dbReference>
<dbReference type="PANTHER" id="PTHR45080">
    <property type="entry name" value="CONTACTIN 5"/>
    <property type="match status" value="1"/>
</dbReference>
<dbReference type="FunFam" id="2.60.40.10:FF:001694">
    <property type="entry name" value="Basement membrane proteoglycan"/>
    <property type="match status" value="1"/>
</dbReference>
<dbReference type="CDD" id="cd00054">
    <property type="entry name" value="EGF_CA"/>
    <property type="match status" value="1"/>
</dbReference>
<keyword evidence="13" id="KW-0245">EGF-like domain</keyword>
<dbReference type="Pfam" id="PF07679">
    <property type="entry name" value="I-set"/>
    <property type="match status" value="1"/>
</dbReference>
<dbReference type="SUPFAM" id="SSF57196">
    <property type="entry name" value="EGF/Laminin"/>
    <property type="match status" value="1"/>
</dbReference>
<feature type="compositionally biased region" description="Low complexity" evidence="16">
    <location>
        <begin position="1775"/>
        <end position="1785"/>
    </location>
</feature>
<dbReference type="SUPFAM" id="SSF49899">
    <property type="entry name" value="Concanavalin A-like lectins/glucanases"/>
    <property type="match status" value="3"/>
</dbReference>
<dbReference type="GO" id="GO:0043025">
    <property type="term" value="C:neuronal cell body"/>
    <property type="evidence" value="ECO:0007669"/>
    <property type="project" value="TreeGrafter"/>
</dbReference>
<dbReference type="InterPro" id="IPR050958">
    <property type="entry name" value="Cell_Adh-Cytoskel_Orgn"/>
</dbReference>
<evidence type="ECO:0000256" key="5">
    <source>
        <dbReference type="ARBA" id="ARBA00022737"/>
    </source>
</evidence>
<dbReference type="CDD" id="cd00112">
    <property type="entry name" value="LDLa"/>
    <property type="match status" value="3"/>
</dbReference>
<feature type="disulfide bond" evidence="13">
    <location>
        <begin position="2803"/>
        <end position="2820"/>
    </location>
</feature>
<dbReference type="PROSITE" id="PS50026">
    <property type="entry name" value="EGF_3"/>
    <property type="match status" value="2"/>
</dbReference>
<evidence type="ECO:0000259" key="17">
    <source>
        <dbReference type="PROSITE" id="PS50025"/>
    </source>
</evidence>
<feature type="domain" description="Ig-like" evidence="19">
    <location>
        <begin position="1409"/>
        <end position="1484"/>
    </location>
</feature>
<name>A0AAD5MRM6_PARTN</name>
<dbReference type="SMART" id="SM00192">
    <property type="entry name" value="LDLa"/>
    <property type="match status" value="4"/>
</dbReference>
<evidence type="ECO:0000256" key="13">
    <source>
        <dbReference type="PROSITE-ProRule" id="PRU00076"/>
    </source>
</evidence>
<feature type="disulfide bond" evidence="15">
    <location>
        <begin position="253"/>
        <end position="271"/>
    </location>
</feature>
<accession>A0AAD5MRM6</accession>
<dbReference type="InterPro" id="IPR013783">
    <property type="entry name" value="Ig-like_fold"/>
</dbReference>
<dbReference type="SMART" id="SM00409">
    <property type="entry name" value="IG"/>
    <property type="match status" value="17"/>
</dbReference>
<evidence type="ECO:0000256" key="9">
    <source>
        <dbReference type="ARBA" id="ARBA00023170"/>
    </source>
</evidence>
<dbReference type="SMART" id="SM00282">
    <property type="entry name" value="LamG"/>
    <property type="match status" value="3"/>
</dbReference>
<keyword evidence="4" id="KW-0732">Signal</keyword>
<comment type="caution">
    <text evidence="13">Lacks conserved residue(s) required for the propagation of feature annotation.</text>
</comment>
<dbReference type="FunFam" id="4.10.400.10:FF:000011">
    <property type="entry name" value="Low-density lipoprotein receptor-related protein 1"/>
    <property type="match status" value="1"/>
</dbReference>
<feature type="region of interest" description="Disordered" evidence="16">
    <location>
        <begin position="3088"/>
        <end position="3132"/>
    </location>
</feature>
<dbReference type="InterPro" id="IPR002172">
    <property type="entry name" value="LDrepeatLR_classA_rpt"/>
</dbReference>
<keyword evidence="6" id="KW-1133">Transmembrane helix</keyword>
<dbReference type="InterPro" id="IPR003598">
    <property type="entry name" value="Ig_sub2"/>
</dbReference>
<comment type="subcellular location">
    <subcellularLocation>
        <location evidence="2">Endomembrane system</location>
    </subcellularLocation>
    <subcellularLocation>
        <location evidence="1">Membrane</location>
        <topology evidence="1">Single-pass membrane protein</topology>
    </subcellularLocation>
</comment>
<dbReference type="InterPro" id="IPR013098">
    <property type="entry name" value="Ig_I-set"/>
</dbReference>
<dbReference type="InterPro" id="IPR013320">
    <property type="entry name" value="ConA-like_dom_sf"/>
</dbReference>
<feature type="domain" description="EGF-like" evidence="18">
    <location>
        <begin position="3142"/>
        <end position="3179"/>
    </location>
</feature>
<evidence type="ECO:0000256" key="3">
    <source>
        <dbReference type="ARBA" id="ARBA00022692"/>
    </source>
</evidence>
<keyword evidence="12" id="KW-0393">Immunoglobulin domain</keyword>
<feature type="domain" description="Ig-like" evidence="19">
    <location>
        <begin position="1495"/>
        <end position="1584"/>
    </location>
</feature>
<feature type="domain" description="Ig-like" evidence="19">
    <location>
        <begin position="1227"/>
        <end position="1312"/>
    </location>
</feature>
<feature type="region of interest" description="Disordered" evidence="16">
    <location>
        <begin position="3054"/>
        <end position="3073"/>
    </location>
</feature>
<dbReference type="GO" id="GO:0030424">
    <property type="term" value="C:axon"/>
    <property type="evidence" value="ECO:0007669"/>
    <property type="project" value="TreeGrafter"/>
</dbReference>
<feature type="region of interest" description="Disordered" evidence="16">
    <location>
        <begin position="1"/>
        <end position="36"/>
    </location>
</feature>
<feature type="domain" description="Ig-like" evidence="19">
    <location>
        <begin position="2261"/>
        <end position="2348"/>
    </location>
</feature>
<feature type="disulfide bond" evidence="15">
    <location>
        <begin position="265"/>
        <end position="280"/>
    </location>
</feature>
<evidence type="ECO:0000256" key="7">
    <source>
        <dbReference type="ARBA" id="ARBA00023136"/>
    </source>
</evidence>
<dbReference type="PANTHER" id="PTHR45080:SF8">
    <property type="entry name" value="IG-LIKE DOMAIN-CONTAINING PROTEIN"/>
    <property type="match status" value="1"/>
</dbReference>
<evidence type="ECO:0000256" key="16">
    <source>
        <dbReference type="SAM" id="MobiDB-lite"/>
    </source>
</evidence>
<keyword evidence="11" id="KW-0424">Laminin EGF-like domain</keyword>
<evidence type="ECO:0000256" key="6">
    <source>
        <dbReference type="ARBA" id="ARBA00022989"/>
    </source>
</evidence>
<evidence type="ECO:0000256" key="14">
    <source>
        <dbReference type="PROSITE-ProRule" id="PRU00122"/>
    </source>
</evidence>
<protein>
    <submittedName>
        <fullName evidence="21">LamB</fullName>
    </submittedName>
</protein>
<dbReference type="GO" id="GO:0050808">
    <property type="term" value="P:synapse organization"/>
    <property type="evidence" value="ECO:0007669"/>
    <property type="project" value="TreeGrafter"/>
</dbReference>
<evidence type="ECO:0000256" key="11">
    <source>
        <dbReference type="ARBA" id="ARBA00023292"/>
    </source>
</evidence>
<feature type="domain" description="Ig-like" evidence="19">
    <location>
        <begin position="1321"/>
        <end position="1403"/>
    </location>
</feature>
<dbReference type="Proteomes" id="UP001196413">
    <property type="component" value="Unassembled WGS sequence"/>
</dbReference>
<dbReference type="Gene3D" id="2.60.40.10">
    <property type="entry name" value="Immunoglobulins"/>
    <property type="match status" value="17"/>
</dbReference>
<dbReference type="PROSITE" id="PS50835">
    <property type="entry name" value="IG_LIKE"/>
    <property type="match status" value="17"/>
</dbReference>
<comment type="caution">
    <text evidence="21">The sequence shown here is derived from an EMBL/GenBank/DDBJ whole genome shotgun (WGS) entry which is preliminary data.</text>
</comment>
<dbReference type="Pfam" id="PF13927">
    <property type="entry name" value="Ig_3"/>
    <property type="match status" value="11"/>
</dbReference>
<feature type="disulfide bond" evidence="15">
    <location>
        <begin position="286"/>
        <end position="298"/>
    </location>
</feature>
<feature type="region of interest" description="Disordered" evidence="16">
    <location>
        <begin position="1860"/>
        <end position="1887"/>
    </location>
</feature>
<dbReference type="InterPro" id="IPR001791">
    <property type="entry name" value="Laminin_G"/>
</dbReference>
<feature type="domain" description="Ig-like" evidence="19">
    <location>
        <begin position="1595"/>
        <end position="1683"/>
    </location>
</feature>
<feature type="domain" description="Ig-like" evidence="19">
    <location>
        <begin position="1792"/>
        <end position="1876"/>
    </location>
</feature>
<dbReference type="Pfam" id="PF00052">
    <property type="entry name" value="Laminin_B"/>
    <property type="match status" value="2"/>
</dbReference>
<feature type="domain" description="Ig-like" evidence="19">
    <location>
        <begin position="1977"/>
        <end position="2061"/>
    </location>
</feature>
<dbReference type="PROSITE" id="PS01209">
    <property type="entry name" value="LDLRA_1"/>
    <property type="match status" value="3"/>
</dbReference>
<evidence type="ECO:0000313" key="22">
    <source>
        <dbReference type="Proteomes" id="UP001196413"/>
    </source>
</evidence>
<feature type="disulfide bond" evidence="15">
    <location>
        <begin position="246"/>
        <end position="258"/>
    </location>
</feature>
<dbReference type="InterPro" id="IPR023415">
    <property type="entry name" value="LDLR_class-A_CS"/>
</dbReference>
<evidence type="ECO:0000259" key="20">
    <source>
        <dbReference type="PROSITE" id="PS51115"/>
    </source>
</evidence>
<dbReference type="PROSITE" id="PS51115">
    <property type="entry name" value="LAMININ_IVA"/>
    <property type="match status" value="2"/>
</dbReference>
<keyword evidence="22" id="KW-1185">Reference proteome</keyword>
<dbReference type="SMART" id="SM00180">
    <property type="entry name" value="EGF_Lam"/>
    <property type="match status" value="3"/>
</dbReference>
<feature type="disulfide bond" evidence="15">
    <location>
        <begin position="305"/>
        <end position="320"/>
    </location>
</feature>
<feature type="domain" description="Laminin G" evidence="17">
    <location>
        <begin position="3185"/>
        <end position="3365"/>
    </location>
</feature>
<dbReference type="GO" id="GO:0005886">
    <property type="term" value="C:plasma membrane"/>
    <property type="evidence" value="ECO:0007669"/>
    <property type="project" value="TreeGrafter"/>
</dbReference>
<dbReference type="InterPro" id="IPR036179">
    <property type="entry name" value="Ig-like_dom_sf"/>
</dbReference>
<evidence type="ECO:0000313" key="21">
    <source>
        <dbReference type="EMBL" id="KAJ1363540.1"/>
    </source>
</evidence>
<dbReference type="Pfam" id="PF02210">
    <property type="entry name" value="Laminin_G_2"/>
    <property type="match status" value="2"/>
</dbReference>
<dbReference type="CDD" id="cd00110">
    <property type="entry name" value="LamG"/>
    <property type="match status" value="3"/>
</dbReference>
<dbReference type="InterPro" id="IPR002049">
    <property type="entry name" value="LE_dom"/>
</dbReference>
<dbReference type="SUPFAM" id="SSF48726">
    <property type="entry name" value="Immunoglobulin"/>
    <property type="match status" value="16"/>
</dbReference>
<dbReference type="PROSITE" id="PS50068">
    <property type="entry name" value="LDLRA_2"/>
    <property type="match status" value="4"/>
</dbReference>
<dbReference type="SMART" id="SM00281">
    <property type="entry name" value="LamB"/>
    <property type="match status" value="2"/>
</dbReference>
<dbReference type="InterPro" id="IPR000034">
    <property type="entry name" value="Laminin_IV"/>
</dbReference>
<feature type="domain" description="Ig-like" evidence="19">
    <location>
        <begin position="367"/>
        <end position="451"/>
    </location>
</feature>
<feature type="domain" description="Laminin IV type A" evidence="20">
    <location>
        <begin position="550"/>
        <end position="724"/>
    </location>
</feature>
<keyword evidence="8 13" id="KW-1015">Disulfide bond</keyword>
<feature type="domain" description="Ig-like" evidence="19">
    <location>
        <begin position="1692"/>
        <end position="1775"/>
    </location>
</feature>
<evidence type="ECO:0000256" key="2">
    <source>
        <dbReference type="ARBA" id="ARBA00004308"/>
    </source>
</evidence>
<feature type="domain" description="Ig-like" evidence="19">
    <location>
        <begin position="2064"/>
        <end position="2157"/>
    </location>
</feature>
<feature type="domain" description="Ig-like" evidence="19">
    <location>
        <begin position="2531"/>
        <end position="2610"/>
    </location>
</feature>
<feature type="disulfide bond" evidence="14">
    <location>
        <begin position="3025"/>
        <end position="3052"/>
    </location>
</feature>
<dbReference type="PROSITE" id="PS01248">
    <property type="entry name" value="EGF_LAM_1"/>
    <property type="match status" value="3"/>
</dbReference>
<feature type="domain" description="Ig-like" evidence="19">
    <location>
        <begin position="2437"/>
        <end position="2524"/>
    </location>
</feature>
<feature type="domain" description="Ig-like" evidence="19">
    <location>
        <begin position="2364"/>
        <end position="2427"/>
    </location>
</feature>
<evidence type="ECO:0000256" key="8">
    <source>
        <dbReference type="ARBA" id="ARBA00023157"/>
    </source>
</evidence>
<feature type="disulfide bond" evidence="15">
    <location>
        <begin position="60"/>
        <end position="75"/>
    </location>
</feature>
<keyword evidence="7" id="KW-0472">Membrane</keyword>
<dbReference type="FunFam" id="4.10.400.10:FF:000045">
    <property type="entry name" value="Low-density lipoprotein receptor-related protein 2"/>
    <property type="match status" value="1"/>
</dbReference>
<feature type="disulfide bond" evidence="15">
    <location>
        <begin position="349"/>
        <end position="364"/>
    </location>
</feature>
<dbReference type="Gene3D" id="2.10.25.10">
    <property type="entry name" value="Laminin"/>
    <property type="match status" value="3"/>
</dbReference>
<evidence type="ECO:0000259" key="19">
    <source>
        <dbReference type="PROSITE" id="PS50835"/>
    </source>
</evidence>
<feature type="compositionally biased region" description="Acidic residues" evidence="16">
    <location>
        <begin position="3100"/>
        <end position="3114"/>
    </location>
</feature>
<dbReference type="PROSITE" id="PS50025">
    <property type="entry name" value="LAM_G_DOMAIN"/>
    <property type="match status" value="3"/>
</dbReference>
<feature type="domain" description="Laminin IV type A" evidence="20">
    <location>
        <begin position="841"/>
        <end position="1023"/>
    </location>
</feature>
<dbReference type="SMART" id="SM00181">
    <property type="entry name" value="EGF"/>
    <property type="match status" value="4"/>
</dbReference>
<evidence type="ECO:0000256" key="10">
    <source>
        <dbReference type="ARBA" id="ARBA00023180"/>
    </source>
</evidence>
<feature type="domain" description="Laminin G" evidence="17">
    <location>
        <begin position="2614"/>
        <end position="2798"/>
    </location>
</feature>
<dbReference type="GO" id="GO:0007156">
    <property type="term" value="P:homophilic cell adhesion via plasma membrane adhesion molecules"/>
    <property type="evidence" value="ECO:0007669"/>
    <property type="project" value="TreeGrafter"/>
</dbReference>
<evidence type="ECO:0000259" key="18">
    <source>
        <dbReference type="PROSITE" id="PS50026"/>
    </source>
</evidence>
<feature type="domain" description="Laminin G" evidence="17">
    <location>
        <begin position="2874"/>
        <end position="3052"/>
    </location>
</feature>
<evidence type="ECO:0000256" key="1">
    <source>
        <dbReference type="ARBA" id="ARBA00004167"/>
    </source>
</evidence>
<feature type="region of interest" description="Disordered" evidence="16">
    <location>
        <begin position="1594"/>
        <end position="1617"/>
    </location>
</feature>
<keyword evidence="10" id="KW-0325">Glycoprotein</keyword>
<gene>
    <name evidence="21" type="primary">UNC-52</name>
    <name evidence="21" type="ORF">KIN20_023430</name>
</gene>
<dbReference type="SMART" id="SM00408">
    <property type="entry name" value="IGc2"/>
    <property type="match status" value="17"/>
</dbReference>
<feature type="disulfide bond" evidence="15">
    <location>
        <begin position="48"/>
        <end position="66"/>
    </location>
</feature>
<evidence type="ECO:0000256" key="12">
    <source>
        <dbReference type="ARBA" id="ARBA00023319"/>
    </source>
</evidence>
<feature type="disulfide bond" evidence="15">
    <location>
        <begin position="293"/>
        <end position="311"/>
    </location>
</feature>
<keyword evidence="9" id="KW-0675">Receptor</keyword>
<feature type="domain" description="Ig-like" evidence="19">
    <location>
        <begin position="142"/>
        <end position="227"/>
    </location>
</feature>